<dbReference type="Proteomes" id="UP000001357">
    <property type="component" value="Unassembled WGS sequence"/>
</dbReference>
<dbReference type="AlphaFoldDB" id="A9URP8"/>
<evidence type="ECO:0008006" key="4">
    <source>
        <dbReference type="Google" id="ProtNLM"/>
    </source>
</evidence>
<dbReference type="RefSeq" id="XP_001743250.1">
    <property type="nucleotide sequence ID" value="XM_001743198.1"/>
</dbReference>
<gene>
    <name evidence="2" type="ORF">MONBRDRAFT_22668</name>
</gene>
<dbReference type="KEGG" id="mbr:MONBRDRAFT_22668"/>
<dbReference type="FunCoup" id="A9URP8">
    <property type="interactions" value="29"/>
</dbReference>
<dbReference type="InterPro" id="IPR016024">
    <property type="entry name" value="ARM-type_fold"/>
</dbReference>
<reference evidence="2 3" key="1">
    <citation type="journal article" date="2008" name="Nature">
        <title>The genome of the choanoflagellate Monosiga brevicollis and the origin of metazoans.</title>
        <authorList>
            <consortium name="JGI Sequencing"/>
            <person name="King N."/>
            <person name="Westbrook M.J."/>
            <person name="Young S.L."/>
            <person name="Kuo A."/>
            <person name="Abedin M."/>
            <person name="Chapman J."/>
            <person name="Fairclough S."/>
            <person name="Hellsten U."/>
            <person name="Isogai Y."/>
            <person name="Letunic I."/>
            <person name="Marr M."/>
            <person name="Pincus D."/>
            <person name="Putnam N."/>
            <person name="Rokas A."/>
            <person name="Wright K.J."/>
            <person name="Zuzow R."/>
            <person name="Dirks W."/>
            <person name="Good M."/>
            <person name="Goodstein D."/>
            <person name="Lemons D."/>
            <person name="Li W."/>
            <person name="Lyons J.B."/>
            <person name="Morris A."/>
            <person name="Nichols S."/>
            <person name="Richter D.J."/>
            <person name="Salamov A."/>
            <person name="Bork P."/>
            <person name="Lim W.A."/>
            <person name="Manning G."/>
            <person name="Miller W.T."/>
            <person name="McGinnis W."/>
            <person name="Shapiro H."/>
            <person name="Tjian R."/>
            <person name="Grigoriev I.V."/>
            <person name="Rokhsar D."/>
        </authorList>
    </citation>
    <scope>NUCLEOTIDE SEQUENCE [LARGE SCALE GENOMIC DNA]</scope>
    <source>
        <strain evidence="3">MX1 / ATCC 50154</strain>
    </source>
</reference>
<dbReference type="STRING" id="81824.A9URP8"/>
<dbReference type="InterPro" id="IPR011989">
    <property type="entry name" value="ARM-like"/>
</dbReference>
<dbReference type="GeneID" id="5888714"/>
<dbReference type="SUPFAM" id="SSF48371">
    <property type="entry name" value="ARM repeat"/>
    <property type="match status" value="1"/>
</dbReference>
<protein>
    <recommendedName>
        <fullName evidence="4">Armadillo repeat-containing protein 2</fullName>
    </recommendedName>
</protein>
<accession>A9URP8</accession>
<dbReference type="eggNOG" id="KOG1048">
    <property type="taxonomic scope" value="Eukaryota"/>
</dbReference>
<organism evidence="2 3">
    <name type="scientific">Monosiga brevicollis</name>
    <name type="common">Choanoflagellate</name>
    <dbReference type="NCBI Taxonomy" id="81824"/>
    <lineage>
        <taxon>Eukaryota</taxon>
        <taxon>Choanoflagellata</taxon>
        <taxon>Craspedida</taxon>
        <taxon>Salpingoecidae</taxon>
        <taxon>Monosiga</taxon>
    </lineage>
</organism>
<evidence type="ECO:0000256" key="1">
    <source>
        <dbReference type="SAM" id="MobiDB-lite"/>
    </source>
</evidence>
<dbReference type="Gene3D" id="1.25.10.10">
    <property type="entry name" value="Leucine-rich Repeat Variant"/>
    <property type="match status" value="2"/>
</dbReference>
<name>A9URP8_MONBE</name>
<evidence type="ECO:0000313" key="3">
    <source>
        <dbReference type="Proteomes" id="UP000001357"/>
    </source>
</evidence>
<evidence type="ECO:0000313" key="2">
    <source>
        <dbReference type="EMBL" id="EDQ91964.1"/>
    </source>
</evidence>
<dbReference type="GO" id="GO:0044782">
    <property type="term" value="P:cilium organization"/>
    <property type="evidence" value="ECO:0000318"/>
    <property type="project" value="GO_Central"/>
</dbReference>
<sequence length="658" mass="71740">MASSPTTSFRGRTLSATEATGPTPPAGSVRASSGRRRVMPRAPRRSTSAKEDRVSTATLDEDVKWSQVQAVLNELEPDMDRDALLNLLLSLDSQLNKPFRSGKRNAALLRSLYRLLDSTDAITLVRVLKLVLRVTQKGATLSNACKLFFKLSRDETNDATFKAEGVMDILVGILKQADIQANCDALVYCCGACKNFTSNSDEAQVLLSSAGFVASVLGHLRACAHQATPTKEMINFMVQSTAVLRNLAVNTNLLTGLVDSAMIEVLAEVLHAFLGEKDVVLNIVRVYGKTTLQRKGREQLPTTVASDLMTLASNFQQHQAMCVRIFFVLGNMAAGDEELRQHIFEATADGTAVLGHLVAHSQVLLTKARDGAALDKAGKPSELQDVVIKIVRLLANLCISETAGPGLFQDTRLDVLLELLSDDVLQEQEELVINLAGAINNLSFHDVPDNRVLALRQELADVLTPHLLSSQMDLVVEVGRVFGNFSQLASVRELLVERRVHELMVVLLNHENREVSFIACGILMNLLTDAETRAAVEPYEFAESVLEVLDRAQHTDWQLAGTCCKCVWNYLAGWESDVTPTTRLEADHLLELHDFLGSLLEAPPSSAAEGLDVYSSEFEGVASHLHDVCGQMLEAAGINPDASQDSVADDGEHDLEPL</sequence>
<dbReference type="OMA" id="EACIYAY"/>
<keyword evidence="3" id="KW-1185">Reference proteome</keyword>
<feature type="compositionally biased region" description="Basic residues" evidence="1">
    <location>
        <begin position="33"/>
        <end position="44"/>
    </location>
</feature>
<dbReference type="InParanoid" id="A9URP8"/>
<feature type="region of interest" description="Disordered" evidence="1">
    <location>
        <begin position="1"/>
        <end position="55"/>
    </location>
</feature>
<dbReference type="EMBL" id="CH991544">
    <property type="protein sequence ID" value="EDQ91964.1"/>
    <property type="molecule type" value="Genomic_DNA"/>
</dbReference>
<dbReference type="PANTHER" id="PTHR21356">
    <property type="entry name" value="ARMADILLO REPEAT CONTAINING 2"/>
    <property type="match status" value="1"/>
</dbReference>
<feature type="compositionally biased region" description="Polar residues" evidence="1">
    <location>
        <begin position="1"/>
        <end position="20"/>
    </location>
</feature>
<proteinExistence type="predicted"/>
<dbReference type="PANTHER" id="PTHR21356:SF1">
    <property type="entry name" value="ARMADILLO REPEAT-CONTAINING PROTEIN 2"/>
    <property type="match status" value="1"/>
</dbReference>
<dbReference type="InterPro" id="IPR038905">
    <property type="entry name" value="ARMC2"/>
</dbReference>